<feature type="non-terminal residue" evidence="2">
    <location>
        <position position="94"/>
    </location>
</feature>
<keyword evidence="3" id="KW-1185">Reference proteome</keyword>
<feature type="region of interest" description="Disordered" evidence="1">
    <location>
        <begin position="1"/>
        <end position="21"/>
    </location>
</feature>
<dbReference type="GeneID" id="36520413"/>
<dbReference type="AlphaFoldDB" id="A0A2I2F6Z5"/>
<gene>
    <name evidence="2" type="ORF">BDW47DRAFT_108529</name>
</gene>
<evidence type="ECO:0000313" key="3">
    <source>
        <dbReference type="Proteomes" id="UP000234585"/>
    </source>
</evidence>
<proteinExistence type="predicted"/>
<organism evidence="2 3">
    <name type="scientific">Aspergillus candidus</name>
    <dbReference type="NCBI Taxonomy" id="41067"/>
    <lineage>
        <taxon>Eukaryota</taxon>
        <taxon>Fungi</taxon>
        <taxon>Dikarya</taxon>
        <taxon>Ascomycota</taxon>
        <taxon>Pezizomycotina</taxon>
        <taxon>Eurotiomycetes</taxon>
        <taxon>Eurotiomycetidae</taxon>
        <taxon>Eurotiales</taxon>
        <taxon>Aspergillaceae</taxon>
        <taxon>Aspergillus</taxon>
        <taxon>Aspergillus subgen. Circumdati</taxon>
    </lineage>
</organism>
<sequence length="94" mass="10074">MSATASGIDDASHLFHPSRSGIDVFPSRRIEISTFPSASSHILSGAVNFSWSSVERPEGDGRLFGACDVDRGIEQFAVVLVGLLRQFGVDLGYC</sequence>
<evidence type="ECO:0000256" key="1">
    <source>
        <dbReference type="SAM" id="MobiDB-lite"/>
    </source>
</evidence>
<dbReference type="EMBL" id="KZ559151">
    <property type="protein sequence ID" value="PLB36409.1"/>
    <property type="molecule type" value="Genomic_DNA"/>
</dbReference>
<protein>
    <submittedName>
        <fullName evidence="2">Uncharacterized protein</fullName>
    </submittedName>
</protein>
<accession>A0A2I2F6Z5</accession>
<evidence type="ECO:0000313" key="2">
    <source>
        <dbReference type="EMBL" id="PLB36409.1"/>
    </source>
</evidence>
<dbReference type="Proteomes" id="UP000234585">
    <property type="component" value="Unassembled WGS sequence"/>
</dbReference>
<dbReference type="RefSeq" id="XP_024670421.1">
    <property type="nucleotide sequence ID" value="XM_024813253.1"/>
</dbReference>
<reference evidence="2 3" key="1">
    <citation type="submission" date="2017-12" db="EMBL/GenBank/DDBJ databases">
        <authorList>
            <consortium name="DOE Joint Genome Institute"/>
            <person name="Haridas S."/>
            <person name="Kjaerbolling I."/>
            <person name="Vesth T.C."/>
            <person name="Frisvad J.C."/>
            <person name="Nybo J.L."/>
            <person name="Theobald S."/>
            <person name="Kuo A."/>
            <person name="Bowyer P."/>
            <person name="Matsuda Y."/>
            <person name="Mondo S."/>
            <person name="Lyhne E.K."/>
            <person name="Kogle M.E."/>
            <person name="Clum A."/>
            <person name="Lipzen A."/>
            <person name="Salamov A."/>
            <person name="Ngan C.Y."/>
            <person name="Daum C."/>
            <person name="Chiniquy J."/>
            <person name="Barry K."/>
            <person name="LaButti K."/>
            <person name="Simmons B.A."/>
            <person name="Magnuson J.K."/>
            <person name="Mortensen U.H."/>
            <person name="Larsen T.O."/>
            <person name="Grigoriev I.V."/>
            <person name="Baker S.E."/>
            <person name="Andersen M.R."/>
            <person name="Nordberg H.P."/>
            <person name="Cantor M.N."/>
            <person name="Hua S.X."/>
        </authorList>
    </citation>
    <scope>NUCLEOTIDE SEQUENCE [LARGE SCALE GENOMIC DNA]</scope>
    <source>
        <strain evidence="2 3">CBS 102.13</strain>
    </source>
</reference>
<name>A0A2I2F6Z5_ASPCN</name>